<gene>
    <name evidence="2" type="ORF">METZ01_LOCUS480874</name>
</gene>
<dbReference type="EMBL" id="UINC01206403">
    <property type="protein sequence ID" value="SVE28020.1"/>
    <property type="molecule type" value="Genomic_DNA"/>
</dbReference>
<feature type="region of interest" description="Disordered" evidence="1">
    <location>
        <begin position="1"/>
        <end position="25"/>
    </location>
</feature>
<name>A0A383C7K1_9ZZZZ</name>
<feature type="non-terminal residue" evidence="2">
    <location>
        <position position="107"/>
    </location>
</feature>
<sequence length="107" mass="11833">MKNPFANLFKKKDAPAPEITPSAGGKAKKENFFSKFIKNKLGKSSIKGEEIVGVDLSASEIRLAQISSNKANQWILEKFHSHKFDGLPENATVLEHPDKIAEELQIA</sequence>
<evidence type="ECO:0000313" key="2">
    <source>
        <dbReference type="EMBL" id="SVE28020.1"/>
    </source>
</evidence>
<proteinExistence type="predicted"/>
<evidence type="ECO:0000256" key="1">
    <source>
        <dbReference type="SAM" id="MobiDB-lite"/>
    </source>
</evidence>
<protein>
    <submittedName>
        <fullName evidence="2">Uncharacterized protein</fullName>
    </submittedName>
</protein>
<dbReference type="AlphaFoldDB" id="A0A383C7K1"/>
<accession>A0A383C7K1</accession>
<organism evidence="2">
    <name type="scientific">marine metagenome</name>
    <dbReference type="NCBI Taxonomy" id="408172"/>
    <lineage>
        <taxon>unclassified sequences</taxon>
        <taxon>metagenomes</taxon>
        <taxon>ecological metagenomes</taxon>
    </lineage>
</organism>
<reference evidence="2" key="1">
    <citation type="submission" date="2018-05" db="EMBL/GenBank/DDBJ databases">
        <authorList>
            <person name="Lanie J.A."/>
            <person name="Ng W.-L."/>
            <person name="Kazmierczak K.M."/>
            <person name="Andrzejewski T.M."/>
            <person name="Davidsen T.M."/>
            <person name="Wayne K.J."/>
            <person name="Tettelin H."/>
            <person name="Glass J.I."/>
            <person name="Rusch D."/>
            <person name="Podicherti R."/>
            <person name="Tsui H.-C.T."/>
            <person name="Winkler M.E."/>
        </authorList>
    </citation>
    <scope>NUCLEOTIDE SEQUENCE</scope>
</reference>